<dbReference type="STRING" id="1859457.BET10_16325"/>
<evidence type="ECO:0000256" key="14">
    <source>
        <dbReference type="PROSITE-ProRule" id="PRU00110"/>
    </source>
</evidence>
<dbReference type="NCBIfam" id="TIGR00229">
    <property type="entry name" value="sensory_box"/>
    <property type="match status" value="1"/>
</dbReference>
<dbReference type="FunFam" id="3.30.565.10:FF:000010">
    <property type="entry name" value="Sensor histidine kinase RcsC"/>
    <property type="match status" value="1"/>
</dbReference>
<feature type="modified residue" description="Phosphohistidine" evidence="14">
    <location>
        <position position="1106"/>
    </location>
</feature>
<dbReference type="InterPro" id="IPR003594">
    <property type="entry name" value="HATPase_dom"/>
</dbReference>
<dbReference type="InterPro" id="IPR000014">
    <property type="entry name" value="PAS"/>
</dbReference>
<keyword evidence="7 17" id="KW-0812">Transmembrane</keyword>
<dbReference type="Pfam" id="PF00512">
    <property type="entry name" value="HisKA"/>
    <property type="match status" value="1"/>
</dbReference>
<evidence type="ECO:0000256" key="7">
    <source>
        <dbReference type="ARBA" id="ARBA00022692"/>
    </source>
</evidence>
<dbReference type="PROSITE" id="PS50109">
    <property type="entry name" value="HIS_KIN"/>
    <property type="match status" value="1"/>
</dbReference>
<dbReference type="SUPFAM" id="SSF52172">
    <property type="entry name" value="CheY-like"/>
    <property type="match status" value="1"/>
</dbReference>
<dbReference type="SMART" id="SM00387">
    <property type="entry name" value="HATPase_c"/>
    <property type="match status" value="1"/>
</dbReference>
<keyword evidence="6" id="KW-0808">Transferase</keyword>
<proteinExistence type="predicted"/>
<dbReference type="InterPro" id="IPR001789">
    <property type="entry name" value="Sig_transdc_resp-reg_receiver"/>
</dbReference>
<feature type="domain" description="Response regulatory" evidence="19">
    <location>
        <begin position="895"/>
        <end position="1016"/>
    </location>
</feature>
<dbReference type="InterPro" id="IPR029151">
    <property type="entry name" value="Sensor-like_sf"/>
</dbReference>
<evidence type="ECO:0000259" key="20">
    <source>
        <dbReference type="PROSITE" id="PS50112"/>
    </source>
</evidence>
<feature type="region of interest" description="Disordered" evidence="16">
    <location>
        <begin position="1027"/>
        <end position="1049"/>
    </location>
</feature>
<evidence type="ECO:0000259" key="21">
    <source>
        <dbReference type="PROSITE" id="PS50894"/>
    </source>
</evidence>
<dbReference type="SMART" id="SM00448">
    <property type="entry name" value="REC"/>
    <property type="match status" value="1"/>
</dbReference>
<dbReference type="CDD" id="cd00130">
    <property type="entry name" value="PAS"/>
    <property type="match status" value="1"/>
</dbReference>
<dbReference type="CDD" id="cd00088">
    <property type="entry name" value="HPT"/>
    <property type="match status" value="1"/>
</dbReference>
<feature type="transmembrane region" description="Helical" evidence="17">
    <location>
        <begin position="6"/>
        <end position="27"/>
    </location>
</feature>
<dbReference type="PROSITE" id="PS50112">
    <property type="entry name" value="PAS"/>
    <property type="match status" value="1"/>
</dbReference>
<dbReference type="GO" id="GO:0005886">
    <property type="term" value="C:plasma membrane"/>
    <property type="evidence" value="ECO:0007669"/>
    <property type="project" value="UniProtKB-SubCell"/>
</dbReference>
<evidence type="ECO:0000256" key="9">
    <source>
        <dbReference type="ARBA" id="ARBA00022777"/>
    </source>
</evidence>
<dbReference type="AlphaFoldDB" id="A0A1S1MRE8"/>
<dbReference type="Proteomes" id="UP000179786">
    <property type="component" value="Unassembled WGS sequence"/>
</dbReference>
<evidence type="ECO:0000259" key="19">
    <source>
        <dbReference type="PROSITE" id="PS50110"/>
    </source>
</evidence>
<evidence type="ECO:0000256" key="6">
    <source>
        <dbReference type="ARBA" id="ARBA00022679"/>
    </source>
</evidence>
<evidence type="ECO:0000256" key="8">
    <source>
        <dbReference type="ARBA" id="ARBA00022741"/>
    </source>
</evidence>
<gene>
    <name evidence="22" type="ORF">BET10_16325</name>
</gene>
<evidence type="ECO:0000256" key="10">
    <source>
        <dbReference type="ARBA" id="ARBA00022840"/>
    </source>
</evidence>
<dbReference type="PRINTS" id="PR00344">
    <property type="entry name" value="BCTRLSENSOR"/>
</dbReference>
<feature type="domain" description="HPt" evidence="21">
    <location>
        <begin position="1067"/>
        <end position="1167"/>
    </location>
</feature>
<dbReference type="SMART" id="SM00388">
    <property type="entry name" value="HisKA"/>
    <property type="match status" value="1"/>
</dbReference>
<reference evidence="22 23" key="1">
    <citation type="submission" date="2016-09" db="EMBL/GenBank/DDBJ databases">
        <title>Pseudoalteromonas amylolytica sp. nov., isolated from the surface seawater.</title>
        <authorList>
            <person name="Wu Y.-H."/>
            <person name="Cheng H."/>
            <person name="Jin X.-B."/>
            <person name="Wang C.-S."/>
            <person name="Xu X.-W."/>
        </authorList>
    </citation>
    <scope>NUCLEOTIDE SEQUENCE [LARGE SCALE GENOMIC DNA]</scope>
    <source>
        <strain evidence="22 23">JW1</strain>
    </source>
</reference>
<keyword evidence="23" id="KW-1185">Reference proteome</keyword>
<dbReference type="CDD" id="cd16922">
    <property type="entry name" value="HATPase_EvgS-ArcB-TorS-like"/>
    <property type="match status" value="1"/>
</dbReference>
<dbReference type="SMART" id="SM00091">
    <property type="entry name" value="PAS"/>
    <property type="match status" value="1"/>
</dbReference>
<dbReference type="Pfam" id="PF00989">
    <property type="entry name" value="PAS"/>
    <property type="match status" value="1"/>
</dbReference>
<evidence type="ECO:0000256" key="15">
    <source>
        <dbReference type="PROSITE-ProRule" id="PRU00169"/>
    </source>
</evidence>
<evidence type="ECO:0000259" key="18">
    <source>
        <dbReference type="PROSITE" id="PS50109"/>
    </source>
</evidence>
<accession>A0A1S1MRE8</accession>
<dbReference type="InterPro" id="IPR008207">
    <property type="entry name" value="Sig_transdc_His_kin_Hpt_dom"/>
</dbReference>
<comment type="caution">
    <text evidence="22">The sequence shown here is derived from an EMBL/GenBank/DDBJ whole genome shotgun (WGS) entry which is preliminary data.</text>
</comment>
<dbReference type="Gene3D" id="1.20.120.160">
    <property type="entry name" value="HPT domain"/>
    <property type="match status" value="1"/>
</dbReference>
<comment type="catalytic activity">
    <reaction evidence="1">
        <text>ATP + protein L-histidine = ADP + protein N-phospho-L-histidine.</text>
        <dbReference type="EC" id="2.7.13.3"/>
    </reaction>
</comment>
<dbReference type="RefSeq" id="WP_070986317.1">
    <property type="nucleotide sequence ID" value="NZ_MKJU01000028.1"/>
</dbReference>
<feature type="modified residue" description="4-aspartylphosphate" evidence="15">
    <location>
        <position position="946"/>
    </location>
</feature>
<comment type="subcellular location">
    <subcellularLocation>
        <location evidence="2">Cell membrane</location>
        <topology evidence="2">Multi-pass membrane protein</topology>
    </subcellularLocation>
</comment>
<name>A0A1S1MRE8_9GAMM</name>
<keyword evidence="11 17" id="KW-1133">Transmembrane helix</keyword>
<evidence type="ECO:0000256" key="1">
    <source>
        <dbReference type="ARBA" id="ARBA00000085"/>
    </source>
</evidence>
<evidence type="ECO:0000256" key="3">
    <source>
        <dbReference type="ARBA" id="ARBA00012438"/>
    </source>
</evidence>
<dbReference type="PANTHER" id="PTHR45339:SF1">
    <property type="entry name" value="HYBRID SIGNAL TRANSDUCTION HISTIDINE KINASE J"/>
    <property type="match status" value="1"/>
</dbReference>
<dbReference type="InterPro" id="IPR036097">
    <property type="entry name" value="HisK_dim/P_sf"/>
</dbReference>
<dbReference type="GO" id="GO:0000155">
    <property type="term" value="F:phosphorelay sensor kinase activity"/>
    <property type="evidence" value="ECO:0007669"/>
    <property type="project" value="InterPro"/>
</dbReference>
<protein>
    <recommendedName>
        <fullName evidence="3">histidine kinase</fullName>
        <ecNumber evidence="3">2.7.13.3</ecNumber>
    </recommendedName>
</protein>
<dbReference type="CDD" id="cd00082">
    <property type="entry name" value="HisKA"/>
    <property type="match status" value="1"/>
</dbReference>
<evidence type="ECO:0000256" key="17">
    <source>
        <dbReference type="SAM" id="Phobius"/>
    </source>
</evidence>
<dbReference type="EMBL" id="MKJU01000028">
    <property type="protein sequence ID" value="OHU89690.1"/>
    <property type="molecule type" value="Genomic_DNA"/>
</dbReference>
<feature type="transmembrane region" description="Helical" evidence="17">
    <location>
        <begin position="322"/>
        <end position="344"/>
    </location>
</feature>
<dbReference type="SUPFAM" id="SSF55874">
    <property type="entry name" value="ATPase domain of HSP90 chaperone/DNA topoisomerase II/histidine kinase"/>
    <property type="match status" value="1"/>
</dbReference>
<dbReference type="InterPro" id="IPR003661">
    <property type="entry name" value="HisK_dim/P_dom"/>
</dbReference>
<evidence type="ECO:0000256" key="16">
    <source>
        <dbReference type="SAM" id="MobiDB-lite"/>
    </source>
</evidence>
<dbReference type="EC" id="2.7.13.3" evidence="3"/>
<dbReference type="InterPro" id="IPR048760">
    <property type="entry name" value="VP0354-like_sensor_dom"/>
</dbReference>
<keyword evidence="10" id="KW-0067">ATP-binding</keyword>
<dbReference type="PANTHER" id="PTHR45339">
    <property type="entry name" value="HYBRID SIGNAL TRANSDUCTION HISTIDINE KINASE J"/>
    <property type="match status" value="1"/>
</dbReference>
<keyword evidence="4" id="KW-1003">Cell membrane</keyword>
<dbReference type="Pfam" id="PF02518">
    <property type="entry name" value="HATPase_c"/>
    <property type="match status" value="1"/>
</dbReference>
<evidence type="ECO:0000256" key="5">
    <source>
        <dbReference type="ARBA" id="ARBA00022553"/>
    </source>
</evidence>
<evidence type="ECO:0000256" key="12">
    <source>
        <dbReference type="ARBA" id="ARBA00023012"/>
    </source>
</evidence>
<dbReference type="OrthoDB" id="9810730at2"/>
<keyword evidence="9" id="KW-0418">Kinase</keyword>
<organism evidence="22 23">
    <name type="scientific">Pseudoalteromonas amylolytica</name>
    <dbReference type="NCBI Taxonomy" id="1859457"/>
    <lineage>
        <taxon>Bacteria</taxon>
        <taxon>Pseudomonadati</taxon>
        <taxon>Pseudomonadota</taxon>
        <taxon>Gammaproteobacteria</taxon>
        <taxon>Alteromonadales</taxon>
        <taxon>Pseudoalteromonadaceae</taxon>
        <taxon>Pseudoalteromonas</taxon>
    </lineage>
</organism>
<dbReference type="SUPFAM" id="SSF47384">
    <property type="entry name" value="Homodimeric domain of signal transducing histidine kinase"/>
    <property type="match status" value="1"/>
</dbReference>
<dbReference type="InterPro" id="IPR035965">
    <property type="entry name" value="PAS-like_dom_sf"/>
</dbReference>
<dbReference type="GO" id="GO:0006355">
    <property type="term" value="P:regulation of DNA-templated transcription"/>
    <property type="evidence" value="ECO:0007669"/>
    <property type="project" value="InterPro"/>
</dbReference>
<dbReference type="FunFam" id="1.10.287.130:FF:000004">
    <property type="entry name" value="Ethylene receptor 1"/>
    <property type="match status" value="1"/>
</dbReference>
<dbReference type="InterPro" id="IPR004358">
    <property type="entry name" value="Sig_transdc_His_kin-like_C"/>
</dbReference>
<dbReference type="InterPro" id="IPR013767">
    <property type="entry name" value="PAS_fold"/>
</dbReference>
<dbReference type="InterPro" id="IPR011006">
    <property type="entry name" value="CheY-like_superfamily"/>
</dbReference>
<evidence type="ECO:0000256" key="13">
    <source>
        <dbReference type="ARBA" id="ARBA00023136"/>
    </source>
</evidence>
<dbReference type="Pfam" id="PF00072">
    <property type="entry name" value="Response_reg"/>
    <property type="match status" value="1"/>
</dbReference>
<dbReference type="PROSITE" id="PS50110">
    <property type="entry name" value="RESPONSE_REGULATORY"/>
    <property type="match status" value="1"/>
</dbReference>
<dbReference type="Pfam" id="PF01627">
    <property type="entry name" value="Hpt"/>
    <property type="match status" value="1"/>
</dbReference>
<keyword evidence="5 15" id="KW-0597">Phosphoprotein</keyword>
<dbReference type="CDD" id="cd17546">
    <property type="entry name" value="REC_hyHK_CKI1_RcsC-like"/>
    <property type="match status" value="1"/>
</dbReference>
<dbReference type="InterPro" id="IPR036641">
    <property type="entry name" value="HPT_dom_sf"/>
</dbReference>
<dbReference type="InterPro" id="IPR036890">
    <property type="entry name" value="HATPase_C_sf"/>
</dbReference>
<evidence type="ECO:0000256" key="2">
    <source>
        <dbReference type="ARBA" id="ARBA00004651"/>
    </source>
</evidence>
<keyword evidence="8" id="KW-0547">Nucleotide-binding</keyword>
<keyword evidence="12" id="KW-0902">Two-component regulatory system</keyword>
<dbReference type="GO" id="GO:0005524">
    <property type="term" value="F:ATP binding"/>
    <property type="evidence" value="ECO:0007669"/>
    <property type="project" value="UniProtKB-KW"/>
</dbReference>
<evidence type="ECO:0000313" key="22">
    <source>
        <dbReference type="EMBL" id="OHU89690.1"/>
    </source>
</evidence>
<evidence type="ECO:0000256" key="11">
    <source>
        <dbReference type="ARBA" id="ARBA00022989"/>
    </source>
</evidence>
<dbReference type="PROSITE" id="PS50894">
    <property type="entry name" value="HPT"/>
    <property type="match status" value="1"/>
</dbReference>
<sequence>MKQPIYNKLVAPISIGFTLAICALIYFTDQRIKTNALEQVSDELQFTLLSAKQKVNDGIDARRRDIQFLYATPPISGLARASNNDGFDPKDNTTTEQWKVRLETIFVSMLKNHPELDQLRVMNAQGMEIIRVDRLSGRIEVYGGNLLQDKSQTSYMKSGAKLKRNQLYISPISLNKEHGEFEFPYRLAQRFVKPIFDDNNALFGFLVMNVNPKGLLSELNMGNKDTSKITILNQQQQIVWHPDEQFRFSADLQPELVWPQMANVGISSSETFELSWQGETIFAKAVEIPLTKGAASQSLIAISYTPEQTYNQLVYDNRLSTYALIVIVLTLVAIFIVVLSFQYYNKNKLAESRSVFSAIVNGSLDVIIALDSSGHIMTWNRAASKLFGVSEDYVVGNKLNHIIGDKLSDFPQKLLHVLESGASIQEEIGMEIDNEHRSYNMVVSPAKEADLTGAPKLIGVALILQDITQERIAQEKVASINASLEKQIQERTSELAQAHKQALKASDVKSAFVSNISHEMRTPLNGISGMLSLINREALSKKQQQYMKMAQSSAESLATLVNDILDLSKIEAGKLEIDNKPFDLLGLLENVMASLAVRAFDSSTELILDIEKLQHRVVDGDSLRLNQILFNLIGNAIKFTENGNVTLQASSYVLGNDQVEVRIDVIDTGIGIAKENFDKIFSKFDQETSGTSRKYGGTGLGLSISKQLAELMNGDITFESEKGVGSTFTLQLRYEKNSCQALSIPQILAEKHVIFACDNEVVCKSALAMLTRLGASEVQIHHQANEDLKSALVGHSCDWLIIDNNMPNLSHWFEQWQQYPQGRCKVALMRAPASNNIEINYEPAILIDKPLTLSELSNKLQSSSSSANTSTSTLTATNSSIELLDASLERIHGLNVLAVDDNDINLEVLKGFLTPLEVNITTAKDGLQAIATLKEHATEFNMVLMDCSMPNMDGYEATKSIRRGDASKRYVDIPIIAMTANAMSGEKDKCVAAGMNDYVAKPMTINTLTQAMTKYVPDNNKNAKAPLELVNTDSNGKPNPPTEEDDRLERDADVWDIENVLSRLMGDRKLHNQLVKMFLDSLPERIEEIQSAVEQQSLNNIRITSHRLRGAAGDVGAIGIGRVCAELEKAAINDDLEDCKRLHKQFLEQVEALSKTDKFEQWKLDAVVN</sequence>
<feature type="domain" description="Histidine kinase" evidence="18">
    <location>
        <begin position="515"/>
        <end position="736"/>
    </location>
</feature>
<dbReference type="SUPFAM" id="SSF103190">
    <property type="entry name" value="Sensory domain-like"/>
    <property type="match status" value="1"/>
</dbReference>
<keyword evidence="13 17" id="KW-0472">Membrane</keyword>
<dbReference type="Gene3D" id="1.10.287.130">
    <property type="match status" value="1"/>
</dbReference>
<evidence type="ECO:0000256" key="4">
    <source>
        <dbReference type="ARBA" id="ARBA00022475"/>
    </source>
</evidence>
<dbReference type="SUPFAM" id="SSF47226">
    <property type="entry name" value="Histidine-containing phosphotransfer domain, HPT domain"/>
    <property type="match status" value="1"/>
</dbReference>
<dbReference type="SUPFAM" id="SSF55785">
    <property type="entry name" value="PYP-like sensor domain (PAS domain)"/>
    <property type="match status" value="1"/>
</dbReference>
<feature type="domain" description="PAS" evidence="20">
    <location>
        <begin position="352"/>
        <end position="421"/>
    </location>
</feature>
<evidence type="ECO:0000313" key="23">
    <source>
        <dbReference type="Proteomes" id="UP000179786"/>
    </source>
</evidence>
<dbReference type="Pfam" id="PF21623">
    <property type="entry name" value="HK_sensor_dom_bact"/>
    <property type="match status" value="1"/>
</dbReference>
<dbReference type="Gene3D" id="3.40.50.2300">
    <property type="match status" value="2"/>
</dbReference>
<dbReference type="Gene3D" id="3.30.450.20">
    <property type="entry name" value="PAS domain"/>
    <property type="match status" value="2"/>
</dbReference>
<dbReference type="InterPro" id="IPR005467">
    <property type="entry name" value="His_kinase_dom"/>
</dbReference>
<dbReference type="Gene3D" id="3.30.565.10">
    <property type="entry name" value="Histidine kinase-like ATPase, C-terminal domain"/>
    <property type="match status" value="1"/>
</dbReference>